<dbReference type="PANTHER" id="PTHR11647:SF1">
    <property type="entry name" value="COLLAPSIN RESPONSE MEDIATOR PROTEIN"/>
    <property type="match status" value="1"/>
</dbReference>
<evidence type="ECO:0000259" key="1">
    <source>
        <dbReference type="Pfam" id="PF07969"/>
    </source>
</evidence>
<dbReference type="InterPro" id="IPR013108">
    <property type="entry name" value="Amidohydro_3"/>
</dbReference>
<dbReference type="Gene3D" id="3.20.20.140">
    <property type="entry name" value="Metal-dependent hydrolases"/>
    <property type="match status" value="1"/>
</dbReference>
<dbReference type="Gene3D" id="2.30.40.10">
    <property type="entry name" value="Urease, subunit C, domain 1"/>
    <property type="match status" value="1"/>
</dbReference>
<dbReference type="AlphaFoldDB" id="A0A381T906"/>
<dbReference type="Pfam" id="PF07969">
    <property type="entry name" value="Amidohydro_3"/>
    <property type="match status" value="1"/>
</dbReference>
<evidence type="ECO:0000313" key="2">
    <source>
        <dbReference type="EMBL" id="SVA10283.1"/>
    </source>
</evidence>
<gene>
    <name evidence="2" type="ORF">METZ01_LOCUS63137</name>
</gene>
<dbReference type="InterPro" id="IPR032466">
    <property type="entry name" value="Metal_Hydrolase"/>
</dbReference>
<sequence>VGYDVLIKNGTLIDGTGSPARHGSIAITNGQIAEVGDIDSGATQIIDADGAVVAPGFIDPHTHYDAQICWDGAVTPSSWHGVTSVVVGNCGVGIAPCRPESRDIAMRDLVNVEAIPYDVLEEGITWDWETFPEFMNAAERRAPSLNLAFLAPLTPFRHYVMGTESLERAATPEETRDIQALLGEAMDVGAFGFSSTILNQHLGFQGRPLACRNASRDELKAYANVLKVRDKGAIEVALTRQVGVLEEEQCELLDFLLDHSGRPVTFIALFDRDDISEAVRDTLRRAAPMIKKGARPQTSPLPLTREINMRSPFSFAAFPSWKRLFEDTSEQAQIAVYKDRAFRDQFREELRNPLTFGNWERITLHEAQSDSLKSLEGLTVAEIARAQGKDAVDTFLDTAIADDLSCEFTMASFNTRVDRMAELLNDPSILIGLGDGGAHVDMLCDCGYPTYLLGTWVRERGVLSIEQAVRRLTSDPADLFGISDRGRLHPGLAADIVIFDPETVGSGNRGERRYDLPGGGKRMVMPSRGVQYTLVNGDVVYADGQIVGSGSGQILRA</sequence>
<accession>A0A381T906</accession>
<organism evidence="2">
    <name type="scientific">marine metagenome</name>
    <dbReference type="NCBI Taxonomy" id="408172"/>
    <lineage>
        <taxon>unclassified sequences</taxon>
        <taxon>metagenomes</taxon>
        <taxon>ecological metagenomes</taxon>
    </lineage>
</organism>
<feature type="domain" description="Amidohydrolase 3" evidence="1">
    <location>
        <begin position="44"/>
        <end position="541"/>
    </location>
</feature>
<dbReference type="InterPro" id="IPR011059">
    <property type="entry name" value="Metal-dep_hydrolase_composite"/>
</dbReference>
<feature type="non-terminal residue" evidence="2">
    <location>
        <position position="1"/>
    </location>
</feature>
<dbReference type="SUPFAM" id="SSF51556">
    <property type="entry name" value="Metallo-dependent hydrolases"/>
    <property type="match status" value="1"/>
</dbReference>
<name>A0A381T906_9ZZZZ</name>
<reference evidence="2" key="1">
    <citation type="submission" date="2018-05" db="EMBL/GenBank/DDBJ databases">
        <authorList>
            <person name="Lanie J.A."/>
            <person name="Ng W.-L."/>
            <person name="Kazmierczak K.M."/>
            <person name="Andrzejewski T.M."/>
            <person name="Davidsen T.M."/>
            <person name="Wayne K.J."/>
            <person name="Tettelin H."/>
            <person name="Glass J.I."/>
            <person name="Rusch D."/>
            <person name="Podicherti R."/>
            <person name="Tsui H.-C.T."/>
            <person name="Winkler M.E."/>
        </authorList>
    </citation>
    <scope>NUCLEOTIDE SEQUENCE</scope>
</reference>
<dbReference type="SUPFAM" id="SSF51338">
    <property type="entry name" value="Composite domain of metallo-dependent hydrolases"/>
    <property type="match status" value="1"/>
</dbReference>
<dbReference type="GO" id="GO:0005829">
    <property type="term" value="C:cytosol"/>
    <property type="evidence" value="ECO:0007669"/>
    <property type="project" value="TreeGrafter"/>
</dbReference>
<dbReference type="PANTHER" id="PTHR11647">
    <property type="entry name" value="HYDRANTOINASE/DIHYDROPYRIMIDINASE FAMILY MEMBER"/>
    <property type="match status" value="1"/>
</dbReference>
<proteinExistence type="predicted"/>
<dbReference type="EMBL" id="UINC01003912">
    <property type="protein sequence ID" value="SVA10283.1"/>
    <property type="molecule type" value="Genomic_DNA"/>
</dbReference>
<dbReference type="GO" id="GO:0016812">
    <property type="term" value="F:hydrolase activity, acting on carbon-nitrogen (but not peptide) bonds, in cyclic amides"/>
    <property type="evidence" value="ECO:0007669"/>
    <property type="project" value="TreeGrafter"/>
</dbReference>
<dbReference type="InterPro" id="IPR050378">
    <property type="entry name" value="Metallo-dep_Hydrolases_sf"/>
</dbReference>
<protein>
    <recommendedName>
        <fullName evidence="1">Amidohydrolase 3 domain-containing protein</fullName>
    </recommendedName>
</protein>